<keyword evidence="2" id="KW-1185">Reference proteome</keyword>
<comment type="caution">
    <text evidence="1">The sequence shown here is derived from an EMBL/GenBank/DDBJ whole genome shotgun (WGS) entry which is preliminary data.</text>
</comment>
<name>A0ACC2VFP6_9TREE</name>
<reference evidence="1" key="1">
    <citation type="submission" date="2023-04" db="EMBL/GenBank/DDBJ databases">
        <title>Draft Genome sequencing of Naganishia species isolated from polar environments using Oxford Nanopore Technology.</title>
        <authorList>
            <person name="Leo P."/>
            <person name="Venkateswaran K."/>
        </authorList>
    </citation>
    <scope>NUCLEOTIDE SEQUENCE</scope>
    <source>
        <strain evidence="1">MNA-CCFEE 5261</strain>
    </source>
</reference>
<proteinExistence type="predicted"/>
<organism evidence="1 2">
    <name type="scientific">Naganishia cerealis</name>
    <dbReference type="NCBI Taxonomy" id="610337"/>
    <lineage>
        <taxon>Eukaryota</taxon>
        <taxon>Fungi</taxon>
        <taxon>Dikarya</taxon>
        <taxon>Basidiomycota</taxon>
        <taxon>Agaricomycotina</taxon>
        <taxon>Tremellomycetes</taxon>
        <taxon>Filobasidiales</taxon>
        <taxon>Filobasidiaceae</taxon>
        <taxon>Naganishia</taxon>
    </lineage>
</organism>
<dbReference type="Proteomes" id="UP001241377">
    <property type="component" value="Unassembled WGS sequence"/>
</dbReference>
<evidence type="ECO:0000313" key="1">
    <source>
        <dbReference type="EMBL" id="KAJ9097984.1"/>
    </source>
</evidence>
<protein>
    <submittedName>
        <fullName evidence="1">Uncharacterized protein</fullName>
    </submittedName>
</protein>
<sequence>MSVTAHDTASNGHLDRRREVRNGRSNRNSSKNKSSKYAPIIDPSVPQIPPIDDFKLYNIVQSHTQEETTEVVDAVLNVTKNFQQDLRDEIRKKLSIEQRIQYKNIELAKLVHAVKKASLMKLQRNFETLDTLKMQHEVELLVTTAAETSQKARNLISTVKKLQTKSSKYSVSEQKYPNLYRLVHSETKQTHIPTKQTKVDKKESQNQDKSKNQEVQELSDGIPEYPGASIINGTSMPPRSPSPSPSDMSAELFEQFLSLSIAKYRERQRNRQRANALINNELDELSNVREASSLSINPVKLLYSSILERDSGNTTFGIKSTATSALTFQTSHFKKLRINGSPITSATYKNMTVKPKCDCESSDGSPAKAALESLSISDADAGHSVEYSSSDVISESSDDVSVSSDEFASPTTINTNQYYLNLKSDLRRKQSKQSLRKRASTRSFIRESTSPTPRHKPSHRTLKPKNSILKTKSKPQKPLKRTPKRSMGPIVPPHTDEGIISLNTDTVQGTILQLEPETSDDENEVRTYRGIDDTDNHSSRSIERLREYLIMEEGIIDSSTN</sequence>
<evidence type="ECO:0000313" key="2">
    <source>
        <dbReference type="Proteomes" id="UP001241377"/>
    </source>
</evidence>
<dbReference type="EMBL" id="JASBWR010000080">
    <property type="protein sequence ID" value="KAJ9097984.1"/>
    <property type="molecule type" value="Genomic_DNA"/>
</dbReference>
<gene>
    <name evidence="1" type="ORF">QFC19_006535</name>
</gene>
<accession>A0ACC2VFP6</accession>